<name>A0ABX2WJP5_9MICO</name>
<dbReference type="Proteomes" id="UP000093918">
    <property type="component" value="Unassembled WGS sequence"/>
</dbReference>
<reference evidence="2" key="1">
    <citation type="submission" date="2016-06" db="EMBL/GenBank/DDBJ databases">
        <title>Genome sequencing of cellulolytic organisms.</title>
        <authorList>
            <person name="Bohra V."/>
            <person name="Dafale N.A."/>
            <person name="Purohit H.J."/>
        </authorList>
    </citation>
    <scope>NUCLEOTIDE SEQUENCE [LARGE SCALE GENOMIC DNA]</scope>
    <source>
        <strain evidence="2">ND21</strain>
    </source>
</reference>
<sequence length="326" mass="36012">MPRSSRVLHLNDCAFVGRHIVTAARETGRSWRFMPPEQAWAPVRAGHRKPTKLAQAATFARIDVNVAWAQVVHAHFATTASRLTPWFVPSRPYVLHLHGTDIRTRWASSAEHDKIQRFIDGASHVYYSTPDLLENATTARSDAEYLPIFVDPHQLPDWRPQPYVAVVSRWEEVKGHVEMLAVARGLISAGIEVRGLNWGPGAAEAAAIGVKLQPRMSHPDFLDFLSHASAALGQSSSILSVSEVEAMAIGVPLSAVGTHLPGPDGRPLPIREGSPDEVTEQLLADLEDPAAASHRLDVANWARTWHTAHRYLPQLDETYRRVTSDS</sequence>
<keyword evidence="2" id="KW-1185">Reference proteome</keyword>
<evidence type="ECO:0000313" key="1">
    <source>
        <dbReference type="EMBL" id="OAZ42845.1"/>
    </source>
</evidence>
<dbReference type="SUPFAM" id="SSF53756">
    <property type="entry name" value="UDP-Glycosyltransferase/glycogen phosphorylase"/>
    <property type="match status" value="1"/>
</dbReference>
<evidence type="ECO:0008006" key="3">
    <source>
        <dbReference type="Google" id="ProtNLM"/>
    </source>
</evidence>
<dbReference type="Gene3D" id="3.40.50.2000">
    <property type="entry name" value="Glycogen Phosphorylase B"/>
    <property type="match status" value="2"/>
</dbReference>
<proteinExistence type="predicted"/>
<dbReference type="RefSeq" id="WP_064955687.1">
    <property type="nucleotide sequence ID" value="NZ_LZEM01000011.1"/>
</dbReference>
<evidence type="ECO:0000313" key="2">
    <source>
        <dbReference type="Proteomes" id="UP000093918"/>
    </source>
</evidence>
<organism evidence="1 2">
    <name type="scientific">Microbacterium arborescens</name>
    <dbReference type="NCBI Taxonomy" id="33883"/>
    <lineage>
        <taxon>Bacteria</taxon>
        <taxon>Bacillati</taxon>
        <taxon>Actinomycetota</taxon>
        <taxon>Actinomycetes</taxon>
        <taxon>Micrococcales</taxon>
        <taxon>Microbacteriaceae</taxon>
        <taxon>Microbacterium</taxon>
    </lineage>
</organism>
<protein>
    <recommendedName>
        <fullName evidence="3">Glycosyltransferase</fullName>
    </recommendedName>
</protein>
<gene>
    <name evidence="1" type="ORF">A9Z40_15160</name>
</gene>
<comment type="caution">
    <text evidence="1">The sequence shown here is derived from an EMBL/GenBank/DDBJ whole genome shotgun (WGS) entry which is preliminary data.</text>
</comment>
<accession>A0ABX2WJP5</accession>
<dbReference type="EMBL" id="LZEM01000011">
    <property type="protein sequence ID" value="OAZ42845.1"/>
    <property type="molecule type" value="Genomic_DNA"/>
</dbReference>